<dbReference type="KEGG" id="ebla:JGUZn3_21430"/>
<protein>
    <submittedName>
        <fullName evidence="6">HTH-type transcriptional activator CmpR</fullName>
    </submittedName>
</protein>
<evidence type="ECO:0000256" key="2">
    <source>
        <dbReference type="ARBA" id="ARBA00023015"/>
    </source>
</evidence>
<dbReference type="InterPro" id="IPR000847">
    <property type="entry name" value="LysR_HTH_N"/>
</dbReference>
<dbReference type="GO" id="GO:0003677">
    <property type="term" value="F:DNA binding"/>
    <property type="evidence" value="ECO:0007669"/>
    <property type="project" value="UniProtKB-KW"/>
</dbReference>
<dbReference type="Gene3D" id="1.10.10.10">
    <property type="entry name" value="Winged helix-like DNA-binding domain superfamily/Winged helix DNA-binding domain"/>
    <property type="match status" value="1"/>
</dbReference>
<keyword evidence="3" id="KW-0238">DNA-binding</keyword>
<keyword evidence="2" id="KW-0805">Transcription regulation</keyword>
<name>A0A7H1NU86_9PROT</name>
<dbReference type="Proteomes" id="UP000516349">
    <property type="component" value="Chromosome"/>
</dbReference>
<dbReference type="Pfam" id="PF03466">
    <property type="entry name" value="LysR_substrate"/>
    <property type="match status" value="1"/>
</dbReference>
<evidence type="ECO:0000313" key="7">
    <source>
        <dbReference type="Proteomes" id="UP000516349"/>
    </source>
</evidence>
<dbReference type="SUPFAM" id="SSF46785">
    <property type="entry name" value="Winged helix' DNA-binding domain"/>
    <property type="match status" value="1"/>
</dbReference>
<dbReference type="AlphaFoldDB" id="A0A7H1NU86"/>
<proteinExistence type="inferred from homology"/>
<reference evidence="6 7" key="1">
    <citation type="submission" date="2020-08" db="EMBL/GenBank/DDBJ databases">
        <title>Complete genome sequence of Entomobacter blattae G55GP.</title>
        <authorList>
            <person name="Poehlein A."/>
            <person name="Guzman J."/>
            <person name="Daniel R."/>
            <person name="Vilcinskas A."/>
        </authorList>
    </citation>
    <scope>NUCLEOTIDE SEQUENCE [LARGE SCALE GENOMIC DNA]</scope>
    <source>
        <strain evidence="6 7">G55GP</strain>
    </source>
</reference>
<dbReference type="RefSeq" id="WP_203413519.1">
    <property type="nucleotide sequence ID" value="NZ_CP060244.1"/>
</dbReference>
<dbReference type="GO" id="GO:0005829">
    <property type="term" value="C:cytosol"/>
    <property type="evidence" value="ECO:0007669"/>
    <property type="project" value="TreeGrafter"/>
</dbReference>
<evidence type="ECO:0000256" key="1">
    <source>
        <dbReference type="ARBA" id="ARBA00009437"/>
    </source>
</evidence>
<dbReference type="Pfam" id="PF00126">
    <property type="entry name" value="HTH_1"/>
    <property type="match status" value="1"/>
</dbReference>
<gene>
    <name evidence="6" type="primary">cmpR</name>
    <name evidence="6" type="ORF">JGUZn3_21430</name>
</gene>
<dbReference type="Gene3D" id="3.40.190.290">
    <property type="match status" value="1"/>
</dbReference>
<accession>A0A7H1NU86</accession>
<dbReference type="InterPro" id="IPR036388">
    <property type="entry name" value="WH-like_DNA-bd_sf"/>
</dbReference>
<dbReference type="SUPFAM" id="SSF53850">
    <property type="entry name" value="Periplasmic binding protein-like II"/>
    <property type="match status" value="1"/>
</dbReference>
<organism evidence="6 7">
    <name type="scientific">Entomobacter blattae</name>
    <dbReference type="NCBI Taxonomy" id="2762277"/>
    <lineage>
        <taxon>Bacteria</taxon>
        <taxon>Pseudomonadati</taxon>
        <taxon>Pseudomonadota</taxon>
        <taxon>Alphaproteobacteria</taxon>
        <taxon>Acetobacterales</taxon>
        <taxon>Acetobacteraceae</taxon>
        <taxon>Entomobacter</taxon>
    </lineage>
</organism>
<dbReference type="PANTHER" id="PTHR30419">
    <property type="entry name" value="HTH-TYPE TRANSCRIPTIONAL REGULATOR YBHD"/>
    <property type="match status" value="1"/>
</dbReference>
<keyword evidence="7" id="KW-1185">Reference proteome</keyword>
<evidence type="ECO:0000256" key="3">
    <source>
        <dbReference type="ARBA" id="ARBA00023125"/>
    </source>
</evidence>
<dbReference type="InterPro" id="IPR036390">
    <property type="entry name" value="WH_DNA-bd_sf"/>
</dbReference>
<keyword evidence="4" id="KW-0804">Transcription</keyword>
<evidence type="ECO:0000313" key="6">
    <source>
        <dbReference type="EMBL" id="QNT79346.1"/>
    </source>
</evidence>
<dbReference type="PROSITE" id="PS50931">
    <property type="entry name" value="HTH_LYSR"/>
    <property type="match status" value="1"/>
</dbReference>
<dbReference type="InterPro" id="IPR005119">
    <property type="entry name" value="LysR_subst-bd"/>
</dbReference>
<dbReference type="InterPro" id="IPR050950">
    <property type="entry name" value="HTH-type_LysR_regulators"/>
</dbReference>
<sequence length="302" mass="33621">MIVFSRFLLYFIEVARVGSIRKASETLNVAASAINRHILNVEDILGLPLFERLPTGLRLTSAGEMLLERARSWNKEYDLLQSQIQDLKGLQRGHAAFGVIDALSYQFSTSIIHKMHEEYPGIAISVNVLGNADIARKIIDGELDMGIMLNPHSSRDIIVHSFFETPHGIVTRPDHPLAERKKIRFSDAADYPMILPKAPLFAAEYISILENASGTQANSVATSNHIRIIKSLINSGIGISLLSTMDVMEEIENKTLCFIPLAEKFLKPMTVGLCVLRSRQLSKAALLLLARFENRFAQILSP</sequence>
<dbReference type="PANTHER" id="PTHR30419:SF8">
    <property type="entry name" value="NITROGEN ASSIMILATION TRANSCRIPTIONAL ACTIVATOR-RELATED"/>
    <property type="match status" value="1"/>
</dbReference>
<dbReference type="GO" id="GO:0003700">
    <property type="term" value="F:DNA-binding transcription factor activity"/>
    <property type="evidence" value="ECO:0007669"/>
    <property type="project" value="InterPro"/>
</dbReference>
<dbReference type="EMBL" id="CP060244">
    <property type="protein sequence ID" value="QNT79346.1"/>
    <property type="molecule type" value="Genomic_DNA"/>
</dbReference>
<evidence type="ECO:0000259" key="5">
    <source>
        <dbReference type="PROSITE" id="PS50931"/>
    </source>
</evidence>
<evidence type="ECO:0000256" key="4">
    <source>
        <dbReference type="ARBA" id="ARBA00023163"/>
    </source>
</evidence>
<feature type="domain" description="HTH lysR-type" evidence="5">
    <location>
        <begin position="8"/>
        <end position="60"/>
    </location>
</feature>
<comment type="similarity">
    <text evidence="1">Belongs to the LysR transcriptional regulatory family.</text>
</comment>